<sequence>MSAQNAPRSSLTSTQAIIDGPTTGVSCQSYRYKHLTLTPLTLSGLPRGARRKRSAKRSGKKPSLTNGTSQVGSRSG</sequence>
<dbReference type="Proteomes" id="UP000054477">
    <property type="component" value="Unassembled WGS sequence"/>
</dbReference>
<proteinExistence type="predicted"/>
<evidence type="ECO:0000256" key="1">
    <source>
        <dbReference type="SAM" id="MobiDB-lite"/>
    </source>
</evidence>
<dbReference type="Gene3D" id="2.30.30.30">
    <property type="match status" value="1"/>
</dbReference>
<organism evidence="2 3">
    <name type="scientific">Laccaria amethystina LaAM-08-1</name>
    <dbReference type="NCBI Taxonomy" id="1095629"/>
    <lineage>
        <taxon>Eukaryota</taxon>
        <taxon>Fungi</taxon>
        <taxon>Dikarya</taxon>
        <taxon>Basidiomycota</taxon>
        <taxon>Agaricomycotina</taxon>
        <taxon>Agaricomycetes</taxon>
        <taxon>Agaricomycetidae</taxon>
        <taxon>Agaricales</taxon>
        <taxon>Agaricineae</taxon>
        <taxon>Hydnangiaceae</taxon>
        <taxon>Laccaria</taxon>
    </lineage>
</organism>
<reference evidence="2 3" key="1">
    <citation type="submission" date="2014-04" db="EMBL/GenBank/DDBJ databases">
        <authorList>
            <consortium name="DOE Joint Genome Institute"/>
            <person name="Kuo A."/>
            <person name="Kohler A."/>
            <person name="Nagy L.G."/>
            <person name="Floudas D."/>
            <person name="Copeland A."/>
            <person name="Barry K.W."/>
            <person name="Cichocki N."/>
            <person name="Veneault-Fourrey C."/>
            <person name="LaButti K."/>
            <person name="Lindquist E.A."/>
            <person name="Lipzen A."/>
            <person name="Lundell T."/>
            <person name="Morin E."/>
            <person name="Murat C."/>
            <person name="Sun H."/>
            <person name="Tunlid A."/>
            <person name="Henrissat B."/>
            <person name="Grigoriev I.V."/>
            <person name="Hibbett D.S."/>
            <person name="Martin F."/>
            <person name="Nordberg H.P."/>
            <person name="Cantor M.N."/>
            <person name="Hua S.X."/>
        </authorList>
    </citation>
    <scope>NUCLEOTIDE SEQUENCE [LARGE SCALE GENOMIC DNA]</scope>
    <source>
        <strain evidence="2 3">LaAM-08-1</strain>
    </source>
</reference>
<feature type="region of interest" description="Disordered" evidence="1">
    <location>
        <begin position="41"/>
        <end position="76"/>
    </location>
</feature>
<feature type="compositionally biased region" description="Polar residues" evidence="1">
    <location>
        <begin position="63"/>
        <end position="76"/>
    </location>
</feature>
<feature type="compositionally biased region" description="Basic residues" evidence="1">
    <location>
        <begin position="48"/>
        <end position="60"/>
    </location>
</feature>
<feature type="compositionally biased region" description="Polar residues" evidence="1">
    <location>
        <begin position="1"/>
        <end position="16"/>
    </location>
</feature>
<dbReference type="HOGENOM" id="CLU_2776330_0_0_1"/>
<evidence type="ECO:0000313" key="2">
    <source>
        <dbReference type="EMBL" id="KIJ96664.1"/>
    </source>
</evidence>
<dbReference type="EMBL" id="KN838714">
    <property type="protein sequence ID" value="KIJ96664.1"/>
    <property type="molecule type" value="Genomic_DNA"/>
</dbReference>
<feature type="region of interest" description="Disordered" evidence="1">
    <location>
        <begin position="1"/>
        <end position="25"/>
    </location>
</feature>
<gene>
    <name evidence="2" type="ORF">K443DRAFT_682184</name>
</gene>
<dbReference type="InterPro" id="IPR014722">
    <property type="entry name" value="Rib_uL2_dom2"/>
</dbReference>
<accession>A0A0C9WKU6</accession>
<reference evidence="3" key="2">
    <citation type="submission" date="2015-01" db="EMBL/GenBank/DDBJ databases">
        <title>Evolutionary Origins and Diversification of the Mycorrhizal Mutualists.</title>
        <authorList>
            <consortium name="DOE Joint Genome Institute"/>
            <consortium name="Mycorrhizal Genomics Consortium"/>
            <person name="Kohler A."/>
            <person name="Kuo A."/>
            <person name="Nagy L.G."/>
            <person name="Floudas D."/>
            <person name="Copeland A."/>
            <person name="Barry K.W."/>
            <person name="Cichocki N."/>
            <person name="Veneault-Fourrey C."/>
            <person name="LaButti K."/>
            <person name="Lindquist E.A."/>
            <person name="Lipzen A."/>
            <person name="Lundell T."/>
            <person name="Morin E."/>
            <person name="Murat C."/>
            <person name="Riley R."/>
            <person name="Ohm R."/>
            <person name="Sun H."/>
            <person name="Tunlid A."/>
            <person name="Henrissat B."/>
            <person name="Grigoriev I.V."/>
            <person name="Hibbett D.S."/>
            <person name="Martin F."/>
        </authorList>
    </citation>
    <scope>NUCLEOTIDE SEQUENCE [LARGE SCALE GENOMIC DNA]</scope>
    <source>
        <strain evidence="3">LaAM-08-1</strain>
    </source>
</reference>
<keyword evidence="3" id="KW-1185">Reference proteome</keyword>
<evidence type="ECO:0000313" key="3">
    <source>
        <dbReference type="Proteomes" id="UP000054477"/>
    </source>
</evidence>
<feature type="non-terminal residue" evidence="2">
    <location>
        <position position="76"/>
    </location>
</feature>
<dbReference type="AlphaFoldDB" id="A0A0C9WKU6"/>
<protein>
    <submittedName>
        <fullName evidence="2">Uncharacterized protein</fullName>
    </submittedName>
</protein>
<name>A0A0C9WKU6_9AGAR</name>